<protein>
    <submittedName>
        <fullName evidence="2">Uncharacterized protein</fullName>
    </submittedName>
</protein>
<dbReference type="Proteomes" id="UP000245383">
    <property type="component" value="Unassembled WGS sequence"/>
</dbReference>
<keyword evidence="4" id="KW-1185">Reference proteome</keyword>
<reference evidence="2 4" key="1">
    <citation type="journal article" date="2018" name="MBio">
        <title>Comparative Genomics Reveals the Core Gene Toolbox for the Fungus-Insect Symbiosis.</title>
        <authorList>
            <person name="Wang Y."/>
            <person name="Stata M."/>
            <person name="Wang W."/>
            <person name="Stajich J.E."/>
            <person name="White M.M."/>
            <person name="Moncalvo J.M."/>
        </authorList>
    </citation>
    <scope>NUCLEOTIDE SEQUENCE [LARGE SCALE GENOMIC DNA]</scope>
    <source>
        <strain evidence="2 4">SWE-8-4</strain>
    </source>
</reference>
<dbReference type="AlphaFoldDB" id="A0A2T9YDZ9"/>
<dbReference type="EMBL" id="MBFR01000178">
    <property type="protein sequence ID" value="PVU92020.1"/>
    <property type="molecule type" value="Genomic_DNA"/>
</dbReference>
<feature type="compositionally biased region" description="Polar residues" evidence="1">
    <location>
        <begin position="158"/>
        <end position="174"/>
    </location>
</feature>
<name>A0A2T9YDZ9_9FUNG</name>
<evidence type="ECO:0000313" key="4">
    <source>
        <dbReference type="Proteomes" id="UP000245383"/>
    </source>
</evidence>
<evidence type="ECO:0000256" key="1">
    <source>
        <dbReference type="SAM" id="MobiDB-lite"/>
    </source>
</evidence>
<evidence type="ECO:0000313" key="3">
    <source>
        <dbReference type="EMBL" id="PVU92020.1"/>
    </source>
</evidence>
<feature type="compositionally biased region" description="Basic and acidic residues" evidence="1">
    <location>
        <begin position="176"/>
        <end position="186"/>
    </location>
</feature>
<comment type="caution">
    <text evidence="2">The sequence shown here is derived from an EMBL/GenBank/DDBJ whole genome shotgun (WGS) entry which is preliminary data.</text>
</comment>
<accession>A0A2T9YDZ9</accession>
<organism evidence="2 4">
    <name type="scientific">Smittium simulii</name>
    <dbReference type="NCBI Taxonomy" id="133385"/>
    <lineage>
        <taxon>Eukaryota</taxon>
        <taxon>Fungi</taxon>
        <taxon>Fungi incertae sedis</taxon>
        <taxon>Zoopagomycota</taxon>
        <taxon>Kickxellomycotina</taxon>
        <taxon>Harpellomycetes</taxon>
        <taxon>Harpellales</taxon>
        <taxon>Legeriomycetaceae</taxon>
        <taxon>Smittium</taxon>
    </lineage>
</organism>
<proteinExistence type="predicted"/>
<feature type="region of interest" description="Disordered" evidence="1">
    <location>
        <begin position="157"/>
        <end position="186"/>
    </location>
</feature>
<dbReference type="EMBL" id="MBFR01000249">
    <property type="protein sequence ID" value="PVU90567.1"/>
    <property type="molecule type" value="Genomic_DNA"/>
</dbReference>
<gene>
    <name evidence="3" type="ORF">BB561_004086</name>
    <name evidence="2" type="ORF">BB561_004810</name>
</gene>
<evidence type="ECO:0000313" key="2">
    <source>
        <dbReference type="EMBL" id="PVU90567.1"/>
    </source>
</evidence>
<sequence length="420" mass="47642">MSQQRSRIATTHTLESELQWACISEEARKELIYGSAKFCGMNYNPSLINKNALLVVKKMNSAMYGIQSMLVNLARPMYQDLEHNLMIREIIADIAAHITQLRIEHMDMLVVAKKAEKRSAVRNITQNRKPLQQRQQYTFQGSSSLTSAAAELQEADSYANSGTKNHTQSSQTNFCERGRGRGKPEISAKQLIPESLESFLGEKIYLILLRQTKTASLKSKQDAVRGSIYSIRKKAIEEELKPVLDLRRLNQQVKERNFKMETLQKICPHIPHQNFVPSIGIGEITENKDLETKRAEISNKLKEFSNYSSTNDNAFRNELSTSDQKFTQLFPRLHDSRKKCLNIQLKIVGKFVLLPTIESDNTSNQKGKPGENNADNHKFFLEDGNMVFGPTGTVYSTATAFTSNHSDFVPKKQKVTLHGK</sequence>